<dbReference type="RefSeq" id="XP_018255593.1">
    <property type="nucleotide sequence ID" value="XM_018395129.1"/>
</dbReference>
<dbReference type="AlphaFoldDB" id="A0A0J9WTT8"/>
<dbReference type="Proteomes" id="UP000009097">
    <property type="component" value="Unassembled WGS sequence"/>
</dbReference>
<reference evidence="1" key="2">
    <citation type="journal article" date="2010" name="Nature">
        <title>Comparative genomics reveals mobile pathogenicity chromosomes in Fusarium.</title>
        <authorList>
            <person name="Ma L.J."/>
            <person name="van der Does H.C."/>
            <person name="Borkovich K.A."/>
            <person name="Coleman J.J."/>
            <person name="Daboussi M.J."/>
            <person name="Di Pietro A."/>
            <person name="Dufresne M."/>
            <person name="Freitag M."/>
            <person name="Grabherr M."/>
            <person name="Henrissat B."/>
            <person name="Houterman P.M."/>
            <person name="Kang S."/>
            <person name="Shim W.B."/>
            <person name="Woloshuk C."/>
            <person name="Xie X."/>
            <person name="Xu J.R."/>
            <person name="Antoniw J."/>
            <person name="Baker S.E."/>
            <person name="Bluhm B.H."/>
            <person name="Breakspear A."/>
            <person name="Brown D.W."/>
            <person name="Butchko R.A."/>
            <person name="Chapman S."/>
            <person name="Coulson R."/>
            <person name="Coutinho P.M."/>
            <person name="Danchin E.G."/>
            <person name="Diener A."/>
            <person name="Gale L.R."/>
            <person name="Gardiner D.M."/>
            <person name="Goff S."/>
            <person name="Hammond-Kosack K.E."/>
            <person name="Hilburn K."/>
            <person name="Hua-Van A."/>
            <person name="Jonkers W."/>
            <person name="Kazan K."/>
            <person name="Kodira C.D."/>
            <person name="Koehrsen M."/>
            <person name="Kumar L."/>
            <person name="Lee Y.H."/>
            <person name="Li L."/>
            <person name="Manners J.M."/>
            <person name="Miranda-Saavedra D."/>
            <person name="Mukherjee M."/>
            <person name="Park G."/>
            <person name="Park J."/>
            <person name="Park S.Y."/>
            <person name="Proctor R.H."/>
            <person name="Regev A."/>
            <person name="Ruiz-Roldan M.C."/>
            <person name="Sain D."/>
            <person name="Sakthikumar S."/>
            <person name="Sykes S."/>
            <person name="Schwartz D.C."/>
            <person name="Turgeon B.G."/>
            <person name="Wapinski I."/>
            <person name="Yoder O."/>
            <person name="Young S."/>
            <person name="Zeng Q."/>
            <person name="Zhou S."/>
            <person name="Galagan J."/>
            <person name="Cuomo C.A."/>
            <person name="Kistler H.C."/>
            <person name="Rep M."/>
        </authorList>
    </citation>
    <scope>NUCLEOTIDE SEQUENCE [LARGE SCALE GENOMIC DNA]</scope>
    <source>
        <strain evidence="1">4287</strain>
    </source>
</reference>
<dbReference type="KEGG" id="fox:FOXG_14429"/>
<dbReference type="RefSeq" id="XP_018254652.1">
    <property type="nucleotide sequence ID" value="XM_018394487.1"/>
</dbReference>
<dbReference type="KEGG" id="fox:FOXG_15052"/>
<dbReference type="GeneID" id="28955586"/>
<reference evidence="1" key="1">
    <citation type="submission" date="2007-04" db="EMBL/GenBank/DDBJ databases">
        <authorList>
            <consortium name="The Broad Institute Genome Sequencing Platform"/>
            <person name="Birren B."/>
            <person name="Lander E."/>
            <person name="Galagan J."/>
            <person name="Nusbaum C."/>
            <person name="Devon K."/>
            <person name="Ma L.-J."/>
            <person name="Jaffe D."/>
            <person name="Butler J."/>
            <person name="Alvarez P."/>
            <person name="Gnerre S."/>
            <person name="Grabherr M."/>
            <person name="Kleber M."/>
            <person name="Mauceli E."/>
            <person name="Brockman W."/>
            <person name="MacCallum I.A."/>
            <person name="Young S."/>
            <person name="LaButti K."/>
            <person name="DeCaprio D."/>
            <person name="Crawford M."/>
            <person name="Koehrsen M."/>
            <person name="Engels R."/>
            <person name="Montgomery P."/>
            <person name="Pearson M."/>
            <person name="Howarth C."/>
            <person name="Larson L."/>
            <person name="White J."/>
            <person name="O'Leary S."/>
            <person name="Kodira C."/>
            <person name="Zeng Q."/>
            <person name="Yandava C."/>
            <person name="Alvarado L."/>
            <person name="Kistler C."/>
            <person name="Shim W.-B."/>
            <person name="Kang S."/>
            <person name="Woloshuk C."/>
        </authorList>
    </citation>
    <scope>NUCLEOTIDE SEQUENCE</scope>
    <source>
        <strain evidence="1">4287</strain>
    </source>
</reference>
<dbReference type="VEuPathDB" id="FungiDB:FOXG_15052"/>
<gene>
    <name evidence="1" type="ORF">FOXG_14429</name>
    <name evidence="2" type="ORF">FOXG_15052</name>
</gene>
<evidence type="ECO:0000313" key="1">
    <source>
        <dbReference type="EMBL" id="KNB16607.1"/>
    </source>
</evidence>
<name>A0A0J9WTT8_FUSO4</name>
<dbReference type="OrthoDB" id="5098297at2759"/>
<dbReference type="EMBL" id="DS231722">
    <property type="protein sequence ID" value="KNB17548.1"/>
    <property type="molecule type" value="Genomic_DNA"/>
</dbReference>
<protein>
    <submittedName>
        <fullName evidence="1">Uncharacterized protein</fullName>
    </submittedName>
</protein>
<dbReference type="VEuPathDB" id="FungiDB:FOXG_14429"/>
<evidence type="ECO:0000313" key="2">
    <source>
        <dbReference type="EMBL" id="KNB17548.1"/>
    </source>
</evidence>
<sequence length="198" mass="23404">MRKGHMTLALNGIAAPQEMHRLKKKALRRAKLEEGTSVIYEVVYIRRWFEEVRALVRRNVRDVKIKEIFSHKKKHWQFLLQFKNQADWWCKADHCVYLDSAVSLSQRYALHRELQEQNKLIPEWQLAVKMPSFYDTTVIAEALRFIVLDEQERRANKALMLSYEADGLEIIEEIEGENGSEEFIIVKGEDSERDLKLS</sequence>
<dbReference type="EMBL" id="DS231719">
    <property type="protein sequence ID" value="KNB16607.1"/>
    <property type="molecule type" value="Genomic_DNA"/>
</dbReference>
<organism evidence="1 3">
    <name type="scientific">Fusarium oxysporum f. sp. lycopersici (strain 4287 / CBS 123668 / FGSC 9935 / NRRL 34936)</name>
    <name type="common">Fusarium vascular wilt of tomato</name>
    <dbReference type="NCBI Taxonomy" id="426428"/>
    <lineage>
        <taxon>Eukaryota</taxon>
        <taxon>Fungi</taxon>
        <taxon>Dikarya</taxon>
        <taxon>Ascomycota</taxon>
        <taxon>Pezizomycotina</taxon>
        <taxon>Sordariomycetes</taxon>
        <taxon>Hypocreomycetidae</taxon>
        <taxon>Hypocreales</taxon>
        <taxon>Nectriaceae</taxon>
        <taxon>Fusarium</taxon>
        <taxon>Fusarium oxysporum species complex</taxon>
    </lineage>
</organism>
<proteinExistence type="predicted"/>
<evidence type="ECO:0000313" key="3">
    <source>
        <dbReference type="Proteomes" id="UP000009097"/>
    </source>
</evidence>
<accession>A0A0J9WTT8</accession>
<dbReference type="GeneID" id="28956150"/>